<dbReference type="Gene3D" id="2.60.120.10">
    <property type="entry name" value="Jelly Rolls"/>
    <property type="match status" value="1"/>
</dbReference>
<evidence type="ECO:0000256" key="6">
    <source>
        <dbReference type="ARBA" id="ARBA00031424"/>
    </source>
</evidence>
<protein>
    <recommendedName>
        <fullName evidence="4">dTDP-4-dehydrorhamnose 3,5-epimerase</fullName>
        <ecNumber evidence="3">5.1.3.13</ecNumber>
    </recommendedName>
    <alternativeName>
        <fullName evidence="6">Thymidine diphospho-4-keto-rhamnose 3,5-epimerase</fullName>
    </alternativeName>
    <alternativeName>
        <fullName evidence="5">dTDP-4-keto-6-deoxyglucose 3,5-epimerase</fullName>
    </alternativeName>
    <alternativeName>
        <fullName evidence="7">dTDP-6-deoxy-D-xylo-4-hexulose 3,5-epimerase</fullName>
    </alternativeName>
</protein>
<dbReference type="GO" id="GO:0019305">
    <property type="term" value="P:dTDP-rhamnose biosynthetic process"/>
    <property type="evidence" value="ECO:0007669"/>
    <property type="project" value="TreeGrafter"/>
</dbReference>
<dbReference type="CDD" id="cd00438">
    <property type="entry name" value="cupin_RmlC"/>
    <property type="match status" value="1"/>
</dbReference>
<comment type="catalytic activity">
    <reaction evidence="1">
        <text>dTDP-4-dehydro-6-deoxy-alpha-D-glucose = dTDP-4-dehydro-beta-L-rhamnose</text>
        <dbReference type="Rhea" id="RHEA:16969"/>
        <dbReference type="ChEBI" id="CHEBI:57649"/>
        <dbReference type="ChEBI" id="CHEBI:62830"/>
        <dbReference type="EC" id="5.1.3.13"/>
    </reaction>
</comment>
<organism evidence="10 11">
    <name type="scientific">Aquitalea magnusonii</name>
    <dbReference type="NCBI Taxonomy" id="332411"/>
    <lineage>
        <taxon>Bacteria</taxon>
        <taxon>Pseudomonadati</taxon>
        <taxon>Pseudomonadota</taxon>
        <taxon>Betaproteobacteria</taxon>
        <taxon>Neisseriales</taxon>
        <taxon>Chromobacteriaceae</taxon>
        <taxon>Aquitalea</taxon>
    </lineage>
</organism>
<feature type="active site" description="Proton acceptor" evidence="8">
    <location>
        <position position="65"/>
    </location>
</feature>
<evidence type="ECO:0000256" key="5">
    <source>
        <dbReference type="ARBA" id="ARBA00029758"/>
    </source>
</evidence>
<dbReference type="Proteomes" id="UP000198290">
    <property type="component" value="Chromosome"/>
</dbReference>
<dbReference type="PANTHER" id="PTHR21047">
    <property type="entry name" value="DTDP-6-DEOXY-D-GLUCOSE-3,5 EPIMERASE"/>
    <property type="match status" value="1"/>
</dbReference>
<gene>
    <name evidence="10" type="ORF">DLM_4556</name>
</gene>
<dbReference type="AlphaFoldDB" id="A0A3G9GLG3"/>
<feature type="site" description="Participates in a stacking interaction with the thymidine ring of dTDP-4-oxo-6-deoxyglucose" evidence="9">
    <location>
        <position position="141"/>
    </location>
</feature>
<dbReference type="RefSeq" id="WP_089084431.1">
    <property type="nucleotide sequence ID" value="NZ_AP018823.1"/>
</dbReference>
<sequence length="185" mass="20601">MSCKFELQPLPLAGAFRVLRQPVADARGQFERMYCAQDLQGVLPKPLAQINRSLSSRAGTLRGMHFQYQPKGESKLVSCLRGAMFDVIVDIRAGSPSYLQWHAEELRADSPISLLVPPGFAHGFQTLSDDTETLYLVDEPFDGAYYAGLNPLDRQLAIAWPLPVTEMAERDRSYPGAVDFQAVRL</sequence>
<evidence type="ECO:0000256" key="8">
    <source>
        <dbReference type="PIRSR" id="PIRSR600888-1"/>
    </source>
</evidence>
<dbReference type="EMBL" id="AP018823">
    <property type="protein sequence ID" value="BBF88104.1"/>
    <property type="molecule type" value="Genomic_DNA"/>
</dbReference>
<evidence type="ECO:0000313" key="10">
    <source>
        <dbReference type="EMBL" id="BBF88104.1"/>
    </source>
</evidence>
<evidence type="ECO:0000256" key="9">
    <source>
        <dbReference type="PIRSR" id="PIRSR600888-3"/>
    </source>
</evidence>
<evidence type="ECO:0000256" key="3">
    <source>
        <dbReference type="ARBA" id="ARBA00012098"/>
    </source>
</evidence>
<accession>A0A3G9GLG3</accession>
<dbReference type="InterPro" id="IPR000888">
    <property type="entry name" value="RmlC-like"/>
</dbReference>
<dbReference type="OrthoDB" id="9800680at2"/>
<keyword evidence="10" id="KW-0413">Isomerase</keyword>
<dbReference type="Pfam" id="PF00908">
    <property type="entry name" value="dTDP_sugar_isom"/>
    <property type="match status" value="1"/>
</dbReference>
<keyword evidence="11" id="KW-1185">Reference proteome</keyword>
<comment type="function">
    <text evidence="2">Catalyzes the epimerization of the C3' and C5'positions of dTDP-6-deoxy-D-xylo-4-hexulose, forming dTDP-6-deoxy-L-lyxo-4-hexulose.</text>
</comment>
<proteinExistence type="predicted"/>
<evidence type="ECO:0000313" key="11">
    <source>
        <dbReference type="Proteomes" id="UP000198290"/>
    </source>
</evidence>
<evidence type="ECO:0000256" key="1">
    <source>
        <dbReference type="ARBA" id="ARBA00001298"/>
    </source>
</evidence>
<dbReference type="EC" id="5.1.3.13" evidence="3"/>
<reference evidence="10 11" key="2">
    <citation type="journal article" date="2017" name="Genome Announc.">
        <title>Draft genome sequence of Aquitalea magnusonii strain H3, a plant growth-promoting bacterium of duckweed Lemna minor.</title>
        <authorList>
            <person name="Ishizawa H."/>
            <person name="Kuroda M."/>
            <person name="Ike M."/>
        </authorList>
    </citation>
    <scope>NUCLEOTIDE SEQUENCE [LARGE SCALE GENOMIC DNA]</scope>
    <source>
        <strain evidence="10 11">H3</strain>
    </source>
</reference>
<dbReference type="PANTHER" id="PTHR21047:SF2">
    <property type="entry name" value="THYMIDINE DIPHOSPHO-4-KETO-RHAMNOSE 3,5-EPIMERASE"/>
    <property type="match status" value="1"/>
</dbReference>
<name>A0A3G9GLG3_9NEIS</name>
<dbReference type="GO" id="GO:0008830">
    <property type="term" value="F:dTDP-4-dehydrorhamnose 3,5-epimerase activity"/>
    <property type="evidence" value="ECO:0007669"/>
    <property type="project" value="UniProtKB-EC"/>
</dbReference>
<dbReference type="GO" id="GO:0005829">
    <property type="term" value="C:cytosol"/>
    <property type="evidence" value="ECO:0007669"/>
    <property type="project" value="TreeGrafter"/>
</dbReference>
<dbReference type="GO" id="GO:0000271">
    <property type="term" value="P:polysaccharide biosynthetic process"/>
    <property type="evidence" value="ECO:0007669"/>
    <property type="project" value="TreeGrafter"/>
</dbReference>
<evidence type="ECO:0000256" key="7">
    <source>
        <dbReference type="ARBA" id="ARBA00033311"/>
    </source>
</evidence>
<dbReference type="InterPro" id="IPR011051">
    <property type="entry name" value="RmlC_Cupin_sf"/>
</dbReference>
<evidence type="ECO:0000256" key="2">
    <source>
        <dbReference type="ARBA" id="ARBA00001997"/>
    </source>
</evidence>
<feature type="active site" description="Proton donor" evidence="8">
    <location>
        <position position="135"/>
    </location>
</feature>
<reference evidence="11" key="1">
    <citation type="journal article" date="2017" name="Biotechnol. Biofuels">
        <title>Evaluation of environmental bacterial communities as a factor affecting the growth of duckweed Lemna minor.</title>
        <authorList>
            <person name="Ishizawa H."/>
            <person name="Kuroda M."/>
            <person name="Morikawa M."/>
            <person name="Ike M."/>
        </authorList>
    </citation>
    <scope>NUCLEOTIDE SEQUENCE [LARGE SCALE GENOMIC DNA]</scope>
    <source>
        <strain evidence="11">H3</strain>
    </source>
</reference>
<dbReference type="SUPFAM" id="SSF51182">
    <property type="entry name" value="RmlC-like cupins"/>
    <property type="match status" value="1"/>
</dbReference>
<reference evidence="11" key="3">
    <citation type="journal article" date="2017" name="Plant Physiol. Biochem.">
        <title>Differential oxidative and antioxidative response of duckweed Lemna minor toward plant growth promoting/inhibiting bacteria.</title>
        <authorList>
            <person name="Ishizawa H."/>
            <person name="Kuroda M."/>
            <person name="Morikawa M."/>
            <person name="Ike M."/>
        </authorList>
    </citation>
    <scope>NUCLEOTIDE SEQUENCE [LARGE SCALE GENOMIC DNA]</scope>
    <source>
        <strain evidence="11">H3</strain>
    </source>
</reference>
<dbReference type="InterPro" id="IPR014710">
    <property type="entry name" value="RmlC-like_jellyroll"/>
</dbReference>
<dbReference type="KEGG" id="amah:DLM_4556"/>
<evidence type="ECO:0000256" key="4">
    <source>
        <dbReference type="ARBA" id="ARBA00019595"/>
    </source>
</evidence>